<feature type="binding site" description="type 1 copper site" evidence="10">
    <location>
        <position position="155"/>
    </location>
    <ligand>
        <name>Cu cation</name>
        <dbReference type="ChEBI" id="CHEBI:23378"/>
        <label>1</label>
    </ligand>
</feature>
<dbReference type="GO" id="GO:0050421">
    <property type="term" value="F:nitrite reductase (NO-forming) activity"/>
    <property type="evidence" value="ECO:0007669"/>
    <property type="project" value="UniProtKB-EC"/>
</dbReference>
<feature type="binding site" description="type 1 copper site" evidence="10">
    <location>
        <position position="301"/>
    </location>
    <ligand>
        <name>Cu cation</name>
        <dbReference type="ChEBI" id="CHEBI:23378"/>
        <label>1</label>
    </ligand>
</feature>
<comment type="cofactor">
    <cofactor evidence="11">
        <name>Cu(2+)</name>
        <dbReference type="ChEBI" id="CHEBI:29036"/>
    </cofactor>
    <text evidence="11">Binds 1 Cu(+) ion.</text>
</comment>
<evidence type="ECO:0000256" key="2">
    <source>
        <dbReference type="ARBA" id="ARBA00011233"/>
    </source>
</evidence>
<keyword evidence="5 10" id="KW-0479">Metal-binding</keyword>
<dbReference type="PRINTS" id="PR00695">
    <property type="entry name" value="CUNO2RDTASE"/>
</dbReference>
<feature type="domain" description="Plastocyanin-like" evidence="12">
    <location>
        <begin position="63"/>
        <end position="168"/>
    </location>
</feature>
<accession>A0A6J5JVS9</accession>
<dbReference type="EC" id="1.7.2.1" evidence="3 11"/>
<feature type="binding site" description="type 1 copper site" evidence="10">
    <location>
        <position position="106"/>
    </location>
    <ligand>
        <name>Cu cation</name>
        <dbReference type="ChEBI" id="CHEBI:23378"/>
        <label>1</label>
    </ligand>
</feature>
<evidence type="ECO:0000256" key="11">
    <source>
        <dbReference type="RuleBase" id="RU365025"/>
    </source>
</evidence>
<dbReference type="CDD" id="cd04208">
    <property type="entry name" value="CuRO_2_CuNIR"/>
    <property type="match status" value="1"/>
</dbReference>
<evidence type="ECO:0000259" key="12">
    <source>
        <dbReference type="Pfam" id="PF07732"/>
    </source>
</evidence>
<dbReference type="KEGG" id="acil:ESZ_00224"/>
<comment type="cofactor">
    <cofactor evidence="11">
        <name>Cu(+)</name>
        <dbReference type="ChEBI" id="CHEBI:49552"/>
    </cofactor>
    <text evidence="11">Binds 1 Cu(+) ion.</text>
</comment>
<name>A0A6J5JVS9_9GAMM</name>
<dbReference type="SUPFAM" id="SSF49503">
    <property type="entry name" value="Cupredoxins"/>
    <property type="match status" value="2"/>
</dbReference>
<proteinExistence type="inferred from homology"/>
<dbReference type="InterPro" id="IPR008972">
    <property type="entry name" value="Cupredoxin"/>
</dbReference>
<gene>
    <name evidence="13" type="primary">aniA</name>
    <name evidence="13" type="ORF">ESZ_00224</name>
</gene>
<evidence type="ECO:0000256" key="4">
    <source>
        <dbReference type="ARBA" id="ARBA00017290"/>
    </source>
</evidence>
<evidence type="ECO:0000313" key="13">
    <source>
        <dbReference type="EMBL" id="CAB3976418.1"/>
    </source>
</evidence>
<dbReference type="CDD" id="cd11020">
    <property type="entry name" value="CuRO_1_CuNIR"/>
    <property type="match status" value="1"/>
</dbReference>
<evidence type="ECO:0000256" key="9">
    <source>
        <dbReference type="ARBA" id="ARBA00049340"/>
    </source>
</evidence>
<sequence length="332" mass="36806">MKKIFILIFSVFFYFSFFNVSFSKDLVRIDAITTFAPDVPPPIKRNYPANVVVKFETIELTKELDDGVRYHFWTFDGSVPGKFIRVRQDDIVEFTLHNNKNSKVPHNIDLHSVTGPGGGAAVSNTSPGRTSVFSFKALNPGLYIYHCATPPVPLHIANGMYGLMLVEPYKGLSKADKEFYIVQSEFYTDNLFGQKGLHGFSQERAVMEFPEYVVFNGRVGSLVDNKALVANVGDYVRIFFGNGGPNLVSSFHVIGLIFDKVYTEAGSVPNLNVQTTLVPAGGATMVEFGLKVPGNYVLVDHSIFRAFNKGAVGILKVIGKENKEIYSDKGKF</sequence>
<evidence type="ECO:0000256" key="1">
    <source>
        <dbReference type="ARBA" id="ARBA00010609"/>
    </source>
</evidence>
<organism evidence="13 14">
    <name type="scientific">Candidatus Azoamicus ciliaticola</name>
    <dbReference type="NCBI Taxonomy" id="2652803"/>
    <lineage>
        <taxon>Bacteria</taxon>
        <taxon>Pseudomonadati</taxon>
        <taxon>Pseudomonadota</taxon>
        <taxon>Gammaproteobacteria</taxon>
        <taxon>Candidatus Azoamicaceae</taxon>
        <taxon>Candidatus Azoamicus</taxon>
    </lineage>
</organism>
<feature type="binding site" description="type 1 copper site" evidence="10">
    <location>
        <position position="147"/>
    </location>
    <ligand>
        <name>Cu cation</name>
        <dbReference type="ChEBI" id="CHEBI:23378"/>
        <label>1</label>
    </ligand>
</feature>
<evidence type="ECO:0000256" key="10">
    <source>
        <dbReference type="PIRSR" id="PIRSR601287-1"/>
    </source>
</evidence>
<reference evidence="13 14" key="1">
    <citation type="submission" date="2020-04" db="EMBL/GenBank/DDBJ databases">
        <authorList>
            <person name="Graf S J."/>
        </authorList>
    </citation>
    <scope>NUCLEOTIDE SEQUENCE [LARGE SCALE GENOMIC DNA]</scope>
    <source>
        <strain evidence="13">1</strain>
    </source>
</reference>
<evidence type="ECO:0000313" key="14">
    <source>
        <dbReference type="Proteomes" id="UP000509549"/>
    </source>
</evidence>
<dbReference type="EMBL" id="LR794158">
    <property type="protein sequence ID" value="CAB3976418.1"/>
    <property type="molecule type" value="Genomic_DNA"/>
</dbReference>
<dbReference type="Gene3D" id="2.60.40.420">
    <property type="entry name" value="Cupredoxins - blue copper proteins"/>
    <property type="match status" value="2"/>
</dbReference>
<comment type="similarity">
    <text evidence="1 11">Belongs to the multicopper oxidase family.</text>
</comment>
<evidence type="ECO:0000256" key="5">
    <source>
        <dbReference type="ARBA" id="ARBA00022723"/>
    </source>
</evidence>
<dbReference type="InterPro" id="IPR011707">
    <property type="entry name" value="Cu-oxidase-like_N"/>
</dbReference>
<feature type="binding site" description="type 1 copper site" evidence="10">
    <location>
        <position position="146"/>
    </location>
    <ligand>
        <name>Cu cation</name>
        <dbReference type="ChEBI" id="CHEBI:23378"/>
        <label>1</label>
    </ligand>
</feature>
<feature type="binding site" description="type 1 copper site" evidence="10">
    <location>
        <position position="160"/>
    </location>
    <ligand>
        <name>Cu cation</name>
        <dbReference type="ChEBI" id="CHEBI:23378"/>
        <label>1</label>
    </ligand>
</feature>
<evidence type="ECO:0000256" key="6">
    <source>
        <dbReference type="ARBA" id="ARBA00022737"/>
    </source>
</evidence>
<keyword evidence="7 11" id="KW-0560">Oxidoreductase</keyword>
<dbReference type="Pfam" id="PF07732">
    <property type="entry name" value="Cu-oxidase_3"/>
    <property type="match status" value="1"/>
</dbReference>
<evidence type="ECO:0000256" key="7">
    <source>
        <dbReference type="ARBA" id="ARBA00023002"/>
    </source>
</evidence>
<keyword evidence="14" id="KW-1185">Reference proteome</keyword>
<evidence type="ECO:0000256" key="8">
    <source>
        <dbReference type="ARBA" id="ARBA00023008"/>
    </source>
</evidence>
<evidence type="ECO:0000256" key="3">
    <source>
        <dbReference type="ARBA" id="ARBA00011882"/>
    </source>
</evidence>
<keyword evidence="8 10" id="KW-0186">Copper</keyword>
<protein>
    <recommendedName>
        <fullName evidence="4 11">Copper-containing nitrite reductase</fullName>
        <ecNumber evidence="3 11">1.7.2.1</ecNumber>
    </recommendedName>
</protein>
<dbReference type="Proteomes" id="UP000509549">
    <property type="component" value="Chromosome"/>
</dbReference>
<dbReference type="NCBIfam" id="TIGR02376">
    <property type="entry name" value="Cu_nitrite_red"/>
    <property type="match status" value="1"/>
</dbReference>
<comment type="catalytic activity">
    <reaction evidence="9 11">
        <text>nitric oxide + Fe(III)-[cytochrome c] + H2O = Fe(II)-[cytochrome c] + nitrite + 2 H(+)</text>
        <dbReference type="Rhea" id="RHEA:15233"/>
        <dbReference type="Rhea" id="RHEA-COMP:10350"/>
        <dbReference type="Rhea" id="RHEA-COMP:14399"/>
        <dbReference type="ChEBI" id="CHEBI:15377"/>
        <dbReference type="ChEBI" id="CHEBI:15378"/>
        <dbReference type="ChEBI" id="CHEBI:16301"/>
        <dbReference type="ChEBI" id="CHEBI:16480"/>
        <dbReference type="ChEBI" id="CHEBI:29033"/>
        <dbReference type="ChEBI" id="CHEBI:29034"/>
        <dbReference type="EC" id="1.7.2.1"/>
    </reaction>
</comment>
<dbReference type="InterPro" id="IPR001287">
    <property type="entry name" value="NO2-reductase_Cu"/>
</dbReference>
<dbReference type="GO" id="GO:0005507">
    <property type="term" value="F:copper ion binding"/>
    <property type="evidence" value="ECO:0007669"/>
    <property type="project" value="InterPro"/>
</dbReference>
<keyword evidence="6" id="KW-0677">Repeat</keyword>
<dbReference type="AlphaFoldDB" id="A0A6J5JVS9"/>
<dbReference type="FunFam" id="2.60.40.420:FF:000093">
    <property type="entry name" value="Copper-containing nitrite reductase"/>
    <property type="match status" value="1"/>
</dbReference>
<comment type="subunit">
    <text evidence="2 11">Homotrimer.</text>
</comment>
<feature type="binding site" description="type 1 copper site" evidence="10">
    <location>
        <position position="111"/>
    </location>
    <ligand>
        <name>Cu cation</name>
        <dbReference type="ChEBI" id="CHEBI:23378"/>
        <label>1</label>
    </ligand>
</feature>